<accession>A0A841R3S3</accession>
<evidence type="ECO:0000256" key="1">
    <source>
        <dbReference type="ARBA" id="ARBA00006525"/>
    </source>
</evidence>
<comment type="caution">
    <text evidence="4">The sequence shown here is derived from an EMBL/GenBank/DDBJ whole genome shotgun (WGS) entry which is preliminary data.</text>
</comment>
<reference evidence="4 5" key="1">
    <citation type="submission" date="2020-08" db="EMBL/GenBank/DDBJ databases">
        <title>Genomic Encyclopedia of Type Strains, Phase IV (KMG-IV): sequencing the most valuable type-strain genomes for metagenomic binning, comparative biology and taxonomic classification.</title>
        <authorList>
            <person name="Goeker M."/>
        </authorList>
    </citation>
    <scope>NUCLEOTIDE SEQUENCE [LARGE SCALE GENOMIC DNA]</scope>
    <source>
        <strain evidence="4 5">DSM 21255</strain>
    </source>
</reference>
<dbReference type="OrthoDB" id="9785707at2"/>
<sequence length="365" mass="40054">MDMKREEIYAAALQKTAYVGAVKLRQLIRFFGSFEAIWQASEKALLASHTLGPKSLAGFLAQRKMIEPEKIWEANQKWGVSLLTFQDGDFPKRLQNDPHAPAILAYRGTWREPEKAIAIVGSRKPTPYGINAARLFAGELSKAGVAIISGGARGIDSTSHRATLPDGYTICVLACGLDIPYPPENKSLFEEIAQHGVVISEYALGTKPLGRQFPARNRIISGLSDGVLVIEAAKRSGTLITADFALETGRDVFAVPGSIFSPMSVGTHHLLRQGAALAAEPNDILREYNWLDTEREMGSVAGPDLTPTEELVYRCCQLEKTVDMDTIILRSALHPTEANYILLQLELKGLIQQCGNQKYMAMISR</sequence>
<dbReference type="SUPFAM" id="SSF102405">
    <property type="entry name" value="MCP/YpsA-like"/>
    <property type="match status" value="1"/>
</dbReference>
<dbReference type="Pfam" id="PF02481">
    <property type="entry name" value="DNA_processg_A"/>
    <property type="match status" value="1"/>
</dbReference>
<proteinExistence type="inferred from homology"/>
<dbReference type="InterPro" id="IPR003488">
    <property type="entry name" value="DprA"/>
</dbReference>
<evidence type="ECO:0000313" key="4">
    <source>
        <dbReference type="EMBL" id="MBB6477232.1"/>
    </source>
</evidence>
<dbReference type="RefSeq" id="WP_159821869.1">
    <property type="nucleotide sequence ID" value="NZ_CAURBC010000001.1"/>
</dbReference>
<dbReference type="GO" id="GO:0009294">
    <property type="term" value="P:DNA-mediated transformation"/>
    <property type="evidence" value="ECO:0007669"/>
    <property type="project" value="InterPro"/>
</dbReference>
<dbReference type="InterPro" id="IPR036388">
    <property type="entry name" value="WH-like_DNA-bd_sf"/>
</dbReference>
<dbReference type="EMBL" id="JACHHI010000001">
    <property type="protein sequence ID" value="MBB6477232.1"/>
    <property type="molecule type" value="Genomic_DNA"/>
</dbReference>
<dbReference type="Pfam" id="PF17782">
    <property type="entry name" value="WHD_DprA"/>
    <property type="match status" value="1"/>
</dbReference>
<dbReference type="InterPro" id="IPR010994">
    <property type="entry name" value="RuvA_2-like"/>
</dbReference>
<dbReference type="PANTHER" id="PTHR43022:SF1">
    <property type="entry name" value="PROTEIN SMF"/>
    <property type="match status" value="1"/>
</dbReference>
<organism evidence="4 5">
    <name type="scientific">Negativicoccus succinicivorans</name>
    <dbReference type="NCBI Taxonomy" id="620903"/>
    <lineage>
        <taxon>Bacteria</taxon>
        <taxon>Bacillati</taxon>
        <taxon>Bacillota</taxon>
        <taxon>Negativicutes</taxon>
        <taxon>Veillonellales</taxon>
        <taxon>Veillonellaceae</taxon>
        <taxon>Negativicoccus</taxon>
    </lineage>
</organism>
<dbReference type="PANTHER" id="PTHR43022">
    <property type="entry name" value="PROTEIN SMF"/>
    <property type="match status" value="1"/>
</dbReference>
<feature type="domain" description="DprA winged helix" evidence="3">
    <location>
        <begin position="303"/>
        <end position="354"/>
    </location>
</feature>
<dbReference type="Gene3D" id="3.40.50.450">
    <property type="match status" value="1"/>
</dbReference>
<evidence type="ECO:0000259" key="2">
    <source>
        <dbReference type="Pfam" id="PF02481"/>
    </source>
</evidence>
<protein>
    <submittedName>
        <fullName evidence="4">DNA processing protein</fullName>
    </submittedName>
</protein>
<gene>
    <name evidence="4" type="ORF">HNR45_000254</name>
</gene>
<dbReference type="InterPro" id="IPR041614">
    <property type="entry name" value="DprA_WH"/>
</dbReference>
<dbReference type="SUPFAM" id="SSF47781">
    <property type="entry name" value="RuvA domain 2-like"/>
    <property type="match status" value="1"/>
</dbReference>
<keyword evidence="5" id="KW-1185">Reference proteome</keyword>
<dbReference type="Gene3D" id="1.10.10.10">
    <property type="entry name" value="Winged helix-like DNA-binding domain superfamily/Winged helix DNA-binding domain"/>
    <property type="match status" value="1"/>
</dbReference>
<feature type="domain" description="Smf/DprA SLOG" evidence="2">
    <location>
        <begin position="82"/>
        <end position="288"/>
    </location>
</feature>
<evidence type="ECO:0000313" key="5">
    <source>
        <dbReference type="Proteomes" id="UP000591941"/>
    </source>
</evidence>
<dbReference type="GeneID" id="93485544"/>
<comment type="similarity">
    <text evidence="1">Belongs to the DprA/Smf family.</text>
</comment>
<dbReference type="InterPro" id="IPR057666">
    <property type="entry name" value="DrpA_SLOG"/>
</dbReference>
<evidence type="ECO:0000259" key="3">
    <source>
        <dbReference type="Pfam" id="PF17782"/>
    </source>
</evidence>
<dbReference type="NCBIfam" id="TIGR00732">
    <property type="entry name" value="dprA"/>
    <property type="match status" value="1"/>
</dbReference>
<dbReference type="AlphaFoldDB" id="A0A841R3S3"/>
<name>A0A841R3S3_9FIRM</name>
<dbReference type="Proteomes" id="UP000591941">
    <property type="component" value="Unassembled WGS sequence"/>
</dbReference>